<dbReference type="PANTHER" id="PTHR33512:SF8">
    <property type="entry name" value="PROTEIN, PUTATIVE (DUF1191)-RELATED"/>
    <property type="match status" value="1"/>
</dbReference>
<dbReference type="PANTHER" id="PTHR33512">
    <property type="entry name" value="PROTEIN, PUTATIVE (DUF1191)-RELATED"/>
    <property type="match status" value="1"/>
</dbReference>
<reference evidence="3" key="1">
    <citation type="submission" date="2021-01" db="EMBL/GenBank/DDBJ databases">
        <authorList>
            <consortium name="Genoscope - CEA"/>
            <person name="William W."/>
        </authorList>
    </citation>
    <scope>NUCLEOTIDE SEQUENCE</scope>
</reference>
<evidence type="ECO:0000313" key="3">
    <source>
        <dbReference type="EMBL" id="CAF2130797.1"/>
    </source>
</evidence>
<dbReference type="EMBL" id="HG994357">
    <property type="protein sequence ID" value="CAF2130797.1"/>
    <property type="molecule type" value="Genomic_DNA"/>
</dbReference>
<protein>
    <submittedName>
        <fullName evidence="3">(rape) hypothetical protein</fullName>
    </submittedName>
</protein>
<organism evidence="3">
    <name type="scientific">Brassica napus</name>
    <name type="common">Rape</name>
    <dbReference type="NCBI Taxonomy" id="3708"/>
    <lineage>
        <taxon>Eukaryota</taxon>
        <taxon>Viridiplantae</taxon>
        <taxon>Streptophyta</taxon>
        <taxon>Embryophyta</taxon>
        <taxon>Tracheophyta</taxon>
        <taxon>Spermatophyta</taxon>
        <taxon>Magnoliopsida</taxon>
        <taxon>eudicotyledons</taxon>
        <taxon>Gunneridae</taxon>
        <taxon>Pentapetalae</taxon>
        <taxon>rosids</taxon>
        <taxon>malvids</taxon>
        <taxon>Brassicales</taxon>
        <taxon>Brassicaceae</taxon>
        <taxon>Brassiceae</taxon>
        <taxon>Brassica</taxon>
    </lineage>
</organism>
<proteinExistence type="predicted"/>
<feature type="transmembrane region" description="Helical" evidence="2">
    <location>
        <begin position="290"/>
        <end position="314"/>
    </location>
</feature>
<keyword evidence="2" id="KW-1133">Transmembrane helix</keyword>
<dbReference type="InterPro" id="IPR010605">
    <property type="entry name" value="DUF1191"/>
</dbReference>
<name>A0A816WA43_BRANA</name>
<dbReference type="AlphaFoldDB" id="A0A816WA43"/>
<dbReference type="Pfam" id="PF06697">
    <property type="entry name" value="DUF1191"/>
    <property type="match status" value="1"/>
</dbReference>
<evidence type="ECO:0000256" key="2">
    <source>
        <dbReference type="SAM" id="Phobius"/>
    </source>
</evidence>
<sequence>MSVYKTHIPTKSNSLFSLLFSISSSTLRSLDPLMDSFSIIIIILFTLLLSFHHSDSQTAQSTRLLDLMIRDYTIRNFKLNLNTGTIQKIHLPSNFSGIDIDTVKLRCGSLRRYGSRIGEFHMGAGVTVEPCPERVMLVRQNLGSNWSSIYSTGYNLTGYNYQLASPVLGLLAYNANPDGVATNPYEVNVVGTDQNPILIDFLKITASDNPKPTKMNSSVLCACFTSNGSTTFSDQVSPYVCKGTRQGHYALVVKTEARGKDIDSSGGGMVTPSTEVDGGSGGGKLSRWKVAVGSVIGSGIGAILLGLLVVAMLVKGKKKAEREEMERRAYEEEALQVSMVGHVRAPTASGTRTLPVMPDDRYKNTHLNHHR</sequence>
<gene>
    <name evidence="3" type="ORF">DARMORV10_A03P53860.1</name>
</gene>
<feature type="region of interest" description="Disordered" evidence="1">
    <location>
        <begin position="262"/>
        <end position="282"/>
    </location>
</feature>
<accession>A0A816WA43</accession>
<keyword evidence="2" id="KW-0812">Transmembrane</keyword>
<dbReference type="OrthoDB" id="1101105at2759"/>
<keyword evidence="2" id="KW-0472">Membrane</keyword>
<evidence type="ECO:0000256" key="1">
    <source>
        <dbReference type="SAM" id="MobiDB-lite"/>
    </source>
</evidence>
<dbReference type="Proteomes" id="UP001295469">
    <property type="component" value="Chromosome A03"/>
</dbReference>
<feature type="region of interest" description="Disordered" evidence="1">
    <location>
        <begin position="347"/>
        <end position="371"/>
    </location>
</feature>